<sequence>MGKHIVTKSFATATRRFPVGRDVTERDIDGALTLADWVRLGHVALVEEAVEEAAEDAAGTVAAG</sequence>
<gene>
    <name evidence="1" type="ORF">FZ942_26220</name>
</gene>
<evidence type="ECO:0000313" key="2">
    <source>
        <dbReference type="Proteomes" id="UP000324927"/>
    </source>
</evidence>
<organism evidence="1 2">
    <name type="scientific">Azospirillum lipoferum</name>
    <dbReference type="NCBI Taxonomy" id="193"/>
    <lineage>
        <taxon>Bacteria</taxon>
        <taxon>Pseudomonadati</taxon>
        <taxon>Pseudomonadota</taxon>
        <taxon>Alphaproteobacteria</taxon>
        <taxon>Rhodospirillales</taxon>
        <taxon>Azospirillaceae</taxon>
        <taxon>Azospirillum</taxon>
    </lineage>
</organism>
<dbReference type="AlphaFoldDB" id="A0A5A9GF25"/>
<dbReference type="RefSeq" id="WP_149234014.1">
    <property type="nucleotide sequence ID" value="NZ_JALJXJ010000015.1"/>
</dbReference>
<proteinExistence type="predicted"/>
<name>A0A5A9GF25_AZOLI</name>
<dbReference type="Proteomes" id="UP000324927">
    <property type="component" value="Unassembled WGS sequence"/>
</dbReference>
<keyword evidence="2" id="KW-1185">Reference proteome</keyword>
<comment type="caution">
    <text evidence="1">The sequence shown here is derived from an EMBL/GenBank/DDBJ whole genome shotgun (WGS) entry which is preliminary data.</text>
</comment>
<evidence type="ECO:0000313" key="1">
    <source>
        <dbReference type="EMBL" id="KAA0593020.1"/>
    </source>
</evidence>
<accession>A0A5A9GF25</accession>
<dbReference type="EMBL" id="VTTN01000013">
    <property type="protein sequence ID" value="KAA0593020.1"/>
    <property type="molecule type" value="Genomic_DNA"/>
</dbReference>
<protein>
    <submittedName>
        <fullName evidence="1">Uncharacterized protein</fullName>
    </submittedName>
</protein>
<reference evidence="1 2" key="1">
    <citation type="submission" date="2019-08" db="EMBL/GenBank/DDBJ databases">
        <authorList>
            <person name="Grouzdev D."/>
            <person name="Tikhonova E."/>
            <person name="Kravchenko I."/>
        </authorList>
    </citation>
    <scope>NUCLEOTIDE SEQUENCE [LARGE SCALE GENOMIC DNA]</scope>
    <source>
        <strain evidence="1 2">59b</strain>
    </source>
</reference>
<dbReference type="OrthoDB" id="7308126at2"/>